<dbReference type="PIR" id="F90130">
    <property type="entry name" value="F90130"/>
</dbReference>
<evidence type="ECO:0000313" key="1">
    <source>
        <dbReference type="EMBL" id="AAK39737.1"/>
    </source>
</evidence>
<dbReference type="RefSeq" id="XP_001713428.1">
    <property type="nucleotide sequence ID" value="XM_001713376.1"/>
</dbReference>
<sequence>MINLRIRTDGRELSEYCNVKITSEIIPSAYNSIVYEKSFDIIIVALYGPKKFNFRKNNNFHKPNTNLIVRLKLYHSFSSLSFINNRTKRIIKSVVNNLLLINLLKKNVLVIYLNMLSNYNLNYHGILSSIFFTILNSRLPYKKIFITNNLAMFGKYIIADPTNKEFYYSNGSFDIIRNDMNLNEIIYFNFNGQIRNLLVQSIIIFEKKTSLTNKFFRFSVTLYNLETF</sequence>
<dbReference type="EMBL" id="AF083031">
    <property type="protein sequence ID" value="AAK39737.1"/>
    <property type="molecule type" value="Genomic_DNA"/>
</dbReference>
<dbReference type="InterPro" id="IPR027408">
    <property type="entry name" value="PNPase/RNase_PH_dom_sf"/>
</dbReference>
<dbReference type="GeneID" id="857210"/>
<dbReference type="InterPro" id="IPR020568">
    <property type="entry name" value="Ribosomal_Su5_D2-typ_SF"/>
</dbReference>
<reference evidence="1 2" key="1">
    <citation type="journal article" date="2001" name="Nature">
        <title>The highly reduced genome of an enslaved algal nucleus.</title>
        <authorList>
            <person name="Douglas S."/>
            <person name="Zauner S."/>
            <person name="Fraunholz M."/>
            <person name="Beaton M."/>
            <person name="Penny S."/>
            <person name="Deng L."/>
            <person name="Wu X."/>
            <person name="Reith M."/>
            <person name="Cavalier-Smith T."/>
            <person name="Maier U."/>
        </authorList>
    </citation>
    <scope>NUCLEOTIDE SEQUENCE [LARGE SCALE GENOMIC DNA]</scope>
</reference>
<dbReference type="Gene3D" id="3.30.230.70">
    <property type="entry name" value="GHMP Kinase, N-terminal domain"/>
    <property type="match status" value="1"/>
</dbReference>
<dbReference type="AlphaFoldDB" id="Q98S46"/>
<gene>
    <name evidence="1" type="primary">orf228</name>
</gene>
<proteinExistence type="predicted"/>
<dbReference type="SUPFAM" id="SSF54211">
    <property type="entry name" value="Ribosomal protein S5 domain 2-like"/>
    <property type="match status" value="1"/>
</dbReference>
<geneLocation type="nucleomorph" evidence="1"/>
<protein>
    <submittedName>
        <fullName evidence="1">Uncharacterized protein</fullName>
    </submittedName>
</protein>
<name>Q98S46_GUITH</name>
<organism evidence="1 2">
    <name type="scientific">Guillardia theta</name>
    <name type="common">Cryptophyte</name>
    <name type="synonym">Cryptomonas phi</name>
    <dbReference type="NCBI Taxonomy" id="55529"/>
    <lineage>
        <taxon>Eukaryota</taxon>
        <taxon>Cryptophyceae</taxon>
        <taxon>Pyrenomonadales</taxon>
        <taxon>Geminigeraceae</taxon>
        <taxon>Guillardia</taxon>
    </lineage>
</organism>
<keyword evidence="1" id="KW-0542">Nucleomorph</keyword>
<accession>Q98S46</accession>
<evidence type="ECO:0000313" key="2">
    <source>
        <dbReference type="Proteomes" id="UP000242167"/>
    </source>
</evidence>
<dbReference type="Proteomes" id="UP000242167">
    <property type="component" value="Nucleomorph 3"/>
</dbReference>